<dbReference type="Gene3D" id="1.25.10.10">
    <property type="entry name" value="Leucine-rich Repeat Variant"/>
    <property type="match status" value="1"/>
</dbReference>
<dbReference type="AlphaFoldDB" id="A0A7W5JV41"/>
<dbReference type="InterPro" id="IPR016024">
    <property type="entry name" value="ARM-type_fold"/>
</dbReference>
<feature type="region of interest" description="Disordered" evidence="1">
    <location>
        <begin position="142"/>
        <end position="162"/>
    </location>
</feature>
<dbReference type="RefSeq" id="WP_183337306.1">
    <property type="nucleotide sequence ID" value="NZ_JACHZG010000001.1"/>
</dbReference>
<organism evidence="2 3">
    <name type="scientific">Microlunatus antarcticus</name>
    <dbReference type="NCBI Taxonomy" id="53388"/>
    <lineage>
        <taxon>Bacteria</taxon>
        <taxon>Bacillati</taxon>
        <taxon>Actinomycetota</taxon>
        <taxon>Actinomycetes</taxon>
        <taxon>Propionibacteriales</taxon>
        <taxon>Propionibacteriaceae</taxon>
        <taxon>Microlunatus</taxon>
    </lineage>
</organism>
<dbReference type="SUPFAM" id="SSF48371">
    <property type="entry name" value="ARM repeat"/>
    <property type="match status" value="1"/>
</dbReference>
<gene>
    <name evidence="2" type="ORF">FHX39_001286</name>
</gene>
<keyword evidence="3" id="KW-1185">Reference proteome</keyword>
<comment type="caution">
    <text evidence="2">The sequence shown here is derived from an EMBL/GenBank/DDBJ whole genome shotgun (WGS) entry which is preliminary data.</text>
</comment>
<accession>A0A7W5JV41</accession>
<dbReference type="Proteomes" id="UP000565572">
    <property type="component" value="Unassembled WGS sequence"/>
</dbReference>
<sequence>MLINDRAWQVIYTLGDNAAVDLEVWRAVATEGSKDLRAYLAGQPFLPLEIARLMLDATETEVRRTLASQSPHREVLDVLLDDPSPVVRCDALRNSLVSHADTDKAVHDRDPVVRGVAVSHLPVCAADLDRLIKDRSEFVRSEARARRSSSTTGPDGRLQEPFEELSEEDALVESLAESIAETLRLESGLPQTPSEVAHWPATPRKPIMKWFKLFSQFRPATDEIPDHVVRLWKIAHTVDRDPDWIAWWEPAPYRALDLSLGAFGPPGNWPDAEGDTLYASIAGDMTDEAEAAMEAMTEDAANRFFCVWTYRHLAVTLRSVASQCGLSLPPALPKLL</sequence>
<reference evidence="2 3" key="1">
    <citation type="submission" date="2020-08" db="EMBL/GenBank/DDBJ databases">
        <title>Sequencing the genomes of 1000 actinobacteria strains.</title>
        <authorList>
            <person name="Klenk H.-P."/>
        </authorList>
    </citation>
    <scope>NUCLEOTIDE SEQUENCE [LARGE SCALE GENOMIC DNA]</scope>
    <source>
        <strain evidence="2 3">DSM 11053</strain>
    </source>
</reference>
<name>A0A7W5JV41_9ACTN</name>
<protein>
    <submittedName>
        <fullName evidence="2">Uncharacterized protein</fullName>
    </submittedName>
</protein>
<evidence type="ECO:0000256" key="1">
    <source>
        <dbReference type="SAM" id="MobiDB-lite"/>
    </source>
</evidence>
<dbReference type="EMBL" id="JACHZG010000001">
    <property type="protein sequence ID" value="MBB3326342.1"/>
    <property type="molecule type" value="Genomic_DNA"/>
</dbReference>
<evidence type="ECO:0000313" key="3">
    <source>
        <dbReference type="Proteomes" id="UP000565572"/>
    </source>
</evidence>
<evidence type="ECO:0000313" key="2">
    <source>
        <dbReference type="EMBL" id="MBB3326342.1"/>
    </source>
</evidence>
<dbReference type="InterPro" id="IPR011989">
    <property type="entry name" value="ARM-like"/>
</dbReference>
<proteinExistence type="predicted"/>